<keyword evidence="2" id="KW-0472">Membrane</keyword>
<dbReference type="OrthoDB" id="362857at2"/>
<protein>
    <submittedName>
        <fullName evidence="3">Plasmid stabilization system protein ParE</fullName>
    </submittedName>
</protein>
<dbReference type="RefSeq" id="WP_078808274.1">
    <property type="nucleotide sequence ID" value="NZ_FUXI01000036.1"/>
</dbReference>
<proteinExistence type="predicted"/>
<dbReference type="Proteomes" id="UP000190328">
    <property type="component" value="Unassembled WGS sequence"/>
</dbReference>
<keyword evidence="1" id="KW-1277">Toxin-antitoxin system</keyword>
<evidence type="ECO:0000256" key="2">
    <source>
        <dbReference type="SAM" id="Phobius"/>
    </source>
</evidence>
<dbReference type="EMBL" id="FUXI01000036">
    <property type="protein sequence ID" value="SKA08849.1"/>
    <property type="molecule type" value="Genomic_DNA"/>
</dbReference>
<evidence type="ECO:0000313" key="4">
    <source>
        <dbReference type="Proteomes" id="UP000190328"/>
    </source>
</evidence>
<name>A0A1T4QYG9_9ENTE</name>
<reference evidence="3 4" key="1">
    <citation type="submission" date="2017-02" db="EMBL/GenBank/DDBJ databases">
        <authorList>
            <person name="Peterson S.W."/>
        </authorList>
    </citation>
    <scope>NUCLEOTIDE SEQUENCE [LARGE SCALE GENOMIC DNA]</scope>
    <source>
        <strain evidence="3 4">ATCC BAA-1030</strain>
    </source>
</reference>
<dbReference type="InterPro" id="IPR007712">
    <property type="entry name" value="RelE/ParE_toxin"/>
</dbReference>
<keyword evidence="2" id="KW-0812">Transmembrane</keyword>
<evidence type="ECO:0000256" key="1">
    <source>
        <dbReference type="ARBA" id="ARBA00022649"/>
    </source>
</evidence>
<evidence type="ECO:0000313" key="3">
    <source>
        <dbReference type="EMBL" id="SKA08849.1"/>
    </source>
</evidence>
<gene>
    <name evidence="3" type="ORF">SAMN02745116_02373</name>
</gene>
<dbReference type="Gene3D" id="3.30.2310.20">
    <property type="entry name" value="RelE-like"/>
    <property type="match status" value="1"/>
</dbReference>
<keyword evidence="2" id="KW-1133">Transmembrane helix</keyword>
<organism evidence="3 4">
    <name type="scientific">Pilibacter termitis</name>
    <dbReference type="NCBI Taxonomy" id="263852"/>
    <lineage>
        <taxon>Bacteria</taxon>
        <taxon>Bacillati</taxon>
        <taxon>Bacillota</taxon>
        <taxon>Bacilli</taxon>
        <taxon>Lactobacillales</taxon>
        <taxon>Enterococcaceae</taxon>
        <taxon>Pilibacter</taxon>
    </lineage>
</organism>
<dbReference type="AlphaFoldDB" id="A0A1T4QYG9"/>
<sequence length="96" mass="11750">MKKARIEPSARRDIERIEEFISRNELISVSRFRSDLERGIEEIENNPSIYVYNETKFGTRFQRHRIKLGYIIFYIELSQYISIMHIVHEREEFIVR</sequence>
<keyword evidence="4" id="KW-1185">Reference proteome</keyword>
<feature type="transmembrane region" description="Helical" evidence="2">
    <location>
        <begin position="68"/>
        <end position="87"/>
    </location>
</feature>
<accession>A0A1T4QYG9</accession>
<dbReference type="Pfam" id="PF05016">
    <property type="entry name" value="ParE_toxin"/>
    <property type="match status" value="1"/>
</dbReference>
<dbReference type="InterPro" id="IPR035093">
    <property type="entry name" value="RelE/ParE_toxin_dom_sf"/>
</dbReference>